<keyword evidence="1" id="KW-0805">Transcription regulation</keyword>
<comment type="function">
    <text evidence="5">Regulatory protein of the TOL plasmid xyl operons. XylS activates the xylXYZLTEGFJQKIH operon required for the degradation of toluene, m-xylene and p-xylene.</text>
</comment>
<dbReference type="EMBL" id="JBBNAW010000001">
    <property type="protein sequence ID" value="MEK2607894.1"/>
    <property type="molecule type" value="Genomic_DNA"/>
</dbReference>
<evidence type="ECO:0000259" key="6">
    <source>
        <dbReference type="PROSITE" id="PS01124"/>
    </source>
</evidence>
<proteinExistence type="predicted"/>
<dbReference type="Pfam" id="PF12833">
    <property type="entry name" value="HTH_18"/>
    <property type="match status" value="1"/>
</dbReference>
<evidence type="ECO:0000313" key="7">
    <source>
        <dbReference type="EMBL" id="MEK2607894.1"/>
    </source>
</evidence>
<dbReference type="PROSITE" id="PS01124">
    <property type="entry name" value="HTH_ARAC_FAMILY_2"/>
    <property type="match status" value="1"/>
</dbReference>
<dbReference type="Gene3D" id="1.10.10.60">
    <property type="entry name" value="Homeodomain-like"/>
    <property type="match status" value="1"/>
</dbReference>
<comment type="caution">
    <text evidence="7">The sequence shown here is derived from an EMBL/GenBank/DDBJ whole genome shotgun (WGS) entry which is preliminary data.</text>
</comment>
<dbReference type="InterPro" id="IPR009057">
    <property type="entry name" value="Homeodomain-like_sf"/>
</dbReference>
<keyword evidence="8" id="KW-1185">Reference proteome</keyword>
<protein>
    <submittedName>
        <fullName evidence="7">AraC family transcriptional regulator</fullName>
    </submittedName>
</protein>
<evidence type="ECO:0000256" key="5">
    <source>
        <dbReference type="ARBA" id="ARBA00037345"/>
    </source>
</evidence>
<evidence type="ECO:0000256" key="1">
    <source>
        <dbReference type="ARBA" id="ARBA00023015"/>
    </source>
</evidence>
<keyword evidence="4" id="KW-0804">Transcription</keyword>
<sequence length="239" mass="26286">MKSIRANQPWRGELWLGTDFALFKGLTGHASPHRHYAHQCLSVLLAGEPGPWQWTESMQAHAVEVTDAEVLAVYAEPSSFEIASLRAIAEADHSSLAALARTVQSIRRQPLPERLQAVLRQMDDHLLEKLSAAELARHVHTSVSHLQRLFDSQLGVSIRRMVLWRRLRLALMLAMQGSSLTEAAHAAGFADSAHLSRTLRSMFGISGRQNLRHLHLRLLPAHHPDGTAGVAPGACLPGA</sequence>
<dbReference type="InterPro" id="IPR050204">
    <property type="entry name" value="AraC_XylS_family_regulators"/>
</dbReference>
<dbReference type="RefSeq" id="WP_340610158.1">
    <property type="nucleotide sequence ID" value="NZ_JBBNAW010000001.1"/>
</dbReference>
<organism evidence="7 8">
    <name type="scientific">Pseudomonas shirazensis</name>
    <dbReference type="NCBI Taxonomy" id="2745494"/>
    <lineage>
        <taxon>Bacteria</taxon>
        <taxon>Pseudomonadati</taxon>
        <taxon>Pseudomonadota</taxon>
        <taxon>Gammaproteobacteria</taxon>
        <taxon>Pseudomonadales</taxon>
        <taxon>Pseudomonadaceae</taxon>
        <taxon>Pseudomonas</taxon>
    </lineage>
</organism>
<accession>A0ABU8ZU63</accession>
<evidence type="ECO:0000256" key="4">
    <source>
        <dbReference type="ARBA" id="ARBA00023163"/>
    </source>
</evidence>
<evidence type="ECO:0000313" key="8">
    <source>
        <dbReference type="Proteomes" id="UP001386972"/>
    </source>
</evidence>
<feature type="domain" description="HTH araC/xylS-type" evidence="6">
    <location>
        <begin position="116"/>
        <end position="213"/>
    </location>
</feature>
<reference evidence="7 8" key="1">
    <citation type="submission" date="2024-03" db="EMBL/GenBank/DDBJ databases">
        <title>Screening, Identification and Application of a Plant Lactobacillus Strain.</title>
        <authorList>
            <person name="Li Y.L."/>
        </authorList>
    </citation>
    <scope>NUCLEOTIDE SEQUENCE [LARGE SCALE GENOMIC DNA]</scope>
    <source>
        <strain evidence="7 8">JDB</strain>
    </source>
</reference>
<gene>
    <name evidence="7" type="ORF">WLF18_02060</name>
</gene>
<dbReference type="PANTHER" id="PTHR46796:SF6">
    <property type="entry name" value="ARAC SUBFAMILY"/>
    <property type="match status" value="1"/>
</dbReference>
<dbReference type="InterPro" id="IPR018060">
    <property type="entry name" value="HTH_AraC"/>
</dbReference>
<dbReference type="SMART" id="SM00342">
    <property type="entry name" value="HTH_ARAC"/>
    <property type="match status" value="1"/>
</dbReference>
<dbReference type="Proteomes" id="UP001386972">
    <property type="component" value="Unassembled WGS sequence"/>
</dbReference>
<dbReference type="SUPFAM" id="SSF46689">
    <property type="entry name" value="Homeodomain-like"/>
    <property type="match status" value="1"/>
</dbReference>
<evidence type="ECO:0000256" key="3">
    <source>
        <dbReference type="ARBA" id="ARBA00023159"/>
    </source>
</evidence>
<keyword evidence="2" id="KW-0238">DNA-binding</keyword>
<keyword evidence="3" id="KW-0010">Activator</keyword>
<name>A0ABU8ZU63_9PSED</name>
<evidence type="ECO:0000256" key="2">
    <source>
        <dbReference type="ARBA" id="ARBA00023125"/>
    </source>
</evidence>
<dbReference type="PANTHER" id="PTHR46796">
    <property type="entry name" value="HTH-TYPE TRANSCRIPTIONAL ACTIVATOR RHAS-RELATED"/>
    <property type="match status" value="1"/>
</dbReference>